<gene>
    <name evidence="1" type="ORF">BDN72DRAFT_832643</name>
</gene>
<proteinExistence type="predicted"/>
<sequence>MASDLYEALSIPKDASSEQIRKAYRKKALETHPDRLPPGSNADDKAVAEERFRKINNAYEVLNDTKTRNLYDLHGVWPPPEATRPEPSPGPQHAHSHHHHFGFHHHHMPRTYNVFQNHDPFSFAFTDPFVLFDSIFGDFGGHVHINSHQRGFPMAHGGIFQGISRMQAELDSLMSSVEEIPYSHGRAHPQQRSSKPRFVQSYSSTSFVNGRMETIEHKIDTEGNQHTRRVHQDGRETYTINGVEQTQHGSRSSYLSGPRAVTAPQRSYRVEAMTPPPPYPTSSRSYVQPVPVIPPHGREHERVHSPRQPYATHSDPASHHGRYESRSQRRRPYDYY</sequence>
<evidence type="ECO:0000313" key="1">
    <source>
        <dbReference type="EMBL" id="TFK74934.1"/>
    </source>
</evidence>
<evidence type="ECO:0000313" key="2">
    <source>
        <dbReference type="Proteomes" id="UP000308600"/>
    </source>
</evidence>
<accession>A0ACD3BA90</accession>
<reference evidence="1 2" key="1">
    <citation type="journal article" date="2019" name="Nat. Ecol. Evol.">
        <title>Megaphylogeny resolves global patterns of mushroom evolution.</title>
        <authorList>
            <person name="Varga T."/>
            <person name="Krizsan K."/>
            <person name="Foldi C."/>
            <person name="Dima B."/>
            <person name="Sanchez-Garcia M."/>
            <person name="Sanchez-Ramirez S."/>
            <person name="Szollosi G.J."/>
            <person name="Szarkandi J.G."/>
            <person name="Papp V."/>
            <person name="Albert L."/>
            <person name="Andreopoulos W."/>
            <person name="Angelini C."/>
            <person name="Antonin V."/>
            <person name="Barry K.W."/>
            <person name="Bougher N.L."/>
            <person name="Buchanan P."/>
            <person name="Buyck B."/>
            <person name="Bense V."/>
            <person name="Catcheside P."/>
            <person name="Chovatia M."/>
            <person name="Cooper J."/>
            <person name="Damon W."/>
            <person name="Desjardin D."/>
            <person name="Finy P."/>
            <person name="Geml J."/>
            <person name="Haridas S."/>
            <person name="Hughes K."/>
            <person name="Justo A."/>
            <person name="Karasinski D."/>
            <person name="Kautmanova I."/>
            <person name="Kiss B."/>
            <person name="Kocsube S."/>
            <person name="Kotiranta H."/>
            <person name="LaButti K.M."/>
            <person name="Lechner B.E."/>
            <person name="Liimatainen K."/>
            <person name="Lipzen A."/>
            <person name="Lukacs Z."/>
            <person name="Mihaltcheva S."/>
            <person name="Morgado L.N."/>
            <person name="Niskanen T."/>
            <person name="Noordeloos M.E."/>
            <person name="Ohm R.A."/>
            <person name="Ortiz-Santana B."/>
            <person name="Ovrebo C."/>
            <person name="Racz N."/>
            <person name="Riley R."/>
            <person name="Savchenko A."/>
            <person name="Shiryaev A."/>
            <person name="Soop K."/>
            <person name="Spirin V."/>
            <person name="Szebenyi C."/>
            <person name="Tomsovsky M."/>
            <person name="Tulloss R.E."/>
            <person name="Uehling J."/>
            <person name="Grigoriev I.V."/>
            <person name="Vagvolgyi C."/>
            <person name="Papp T."/>
            <person name="Martin F.M."/>
            <person name="Miettinen O."/>
            <person name="Hibbett D.S."/>
            <person name="Nagy L.G."/>
        </authorList>
    </citation>
    <scope>NUCLEOTIDE SEQUENCE [LARGE SCALE GENOMIC DNA]</scope>
    <source>
        <strain evidence="1 2">NL-1719</strain>
    </source>
</reference>
<name>A0ACD3BA90_9AGAR</name>
<keyword evidence="2" id="KW-1185">Reference proteome</keyword>
<organism evidence="1 2">
    <name type="scientific">Pluteus cervinus</name>
    <dbReference type="NCBI Taxonomy" id="181527"/>
    <lineage>
        <taxon>Eukaryota</taxon>
        <taxon>Fungi</taxon>
        <taxon>Dikarya</taxon>
        <taxon>Basidiomycota</taxon>
        <taxon>Agaricomycotina</taxon>
        <taxon>Agaricomycetes</taxon>
        <taxon>Agaricomycetidae</taxon>
        <taxon>Agaricales</taxon>
        <taxon>Pluteineae</taxon>
        <taxon>Pluteaceae</taxon>
        <taxon>Pluteus</taxon>
    </lineage>
</organism>
<dbReference type="EMBL" id="ML208265">
    <property type="protein sequence ID" value="TFK74934.1"/>
    <property type="molecule type" value="Genomic_DNA"/>
</dbReference>
<protein>
    <submittedName>
        <fullName evidence="1">DnaJ-domain-containing protein</fullName>
    </submittedName>
</protein>
<dbReference type="Proteomes" id="UP000308600">
    <property type="component" value="Unassembled WGS sequence"/>
</dbReference>